<dbReference type="InterPro" id="IPR018699">
    <property type="entry name" value="DUF2203"/>
</dbReference>
<proteinExistence type="predicted"/>
<accession>A0ABQ4FUI1</accession>
<evidence type="ECO:0000313" key="2">
    <source>
        <dbReference type="Proteomes" id="UP000603904"/>
    </source>
</evidence>
<reference evidence="1 2" key="1">
    <citation type="submission" date="2021-01" db="EMBL/GenBank/DDBJ databases">
        <title>Whole genome shotgun sequence of Microbispora corallina NBRC 16416.</title>
        <authorList>
            <person name="Komaki H."/>
            <person name="Tamura T."/>
        </authorList>
    </citation>
    <scope>NUCLEOTIDE SEQUENCE [LARGE SCALE GENOMIC DNA]</scope>
    <source>
        <strain evidence="1 2">NBRC 16416</strain>
    </source>
</reference>
<dbReference type="PIRSF" id="PIRSF016498">
    <property type="entry name" value="UCP016498"/>
    <property type="match status" value="1"/>
</dbReference>
<organism evidence="1 2">
    <name type="scientific">Microbispora corallina</name>
    <dbReference type="NCBI Taxonomy" id="83302"/>
    <lineage>
        <taxon>Bacteria</taxon>
        <taxon>Bacillati</taxon>
        <taxon>Actinomycetota</taxon>
        <taxon>Actinomycetes</taxon>
        <taxon>Streptosporangiales</taxon>
        <taxon>Streptosporangiaceae</taxon>
        <taxon>Microbispora</taxon>
    </lineage>
</organism>
<evidence type="ECO:0008006" key="3">
    <source>
        <dbReference type="Google" id="ProtNLM"/>
    </source>
</evidence>
<evidence type="ECO:0000313" key="1">
    <source>
        <dbReference type="EMBL" id="GIH38484.1"/>
    </source>
</evidence>
<dbReference type="RefSeq" id="WP_239103401.1">
    <property type="nucleotide sequence ID" value="NZ_BAAAGP010000005.1"/>
</dbReference>
<dbReference type="Proteomes" id="UP000603904">
    <property type="component" value="Unassembled WGS sequence"/>
</dbReference>
<dbReference type="EMBL" id="BOOC01000003">
    <property type="protein sequence ID" value="GIH38484.1"/>
    <property type="molecule type" value="Genomic_DNA"/>
</dbReference>
<gene>
    <name evidence="1" type="ORF">Mco01_14840</name>
</gene>
<keyword evidence="2" id="KW-1185">Reference proteome</keyword>
<name>A0ABQ4FUI1_9ACTN</name>
<sequence>MARIFTVDEARSLMPAVLRHADDFVAVRADLAELTHDLRHEGESPLGGLAEAKGLEARMDETLSWFDDQGIEIKGVAPLLVDFPALMEGVAVRLCWLEGETALGWYHRADLGFPGRRPLP</sequence>
<protein>
    <recommendedName>
        <fullName evidence="3">DUF2203 family protein</fullName>
    </recommendedName>
</protein>
<dbReference type="Pfam" id="PF09969">
    <property type="entry name" value="DUF2203"/>
    <property type="match status" value="1"/>
</dbReference>
<comment type="caution">
    <text evidence="1">The sequence shown here is derived from an EMBL/GenBank/DDBJ whole genome shotgun (WGS) entry which is preliminary data.</text>
</comment>